<gene>
    <name evidence="1" type="ORF">DEBURN_LOCUS11220</name>
</gene>
<dbReference type="EMBL" id="CAJVPK010005217">
    <property type="protein sequence ID" value="CAG8642795.1"/>
    <property type="molecule type" value="Genomic_DNA"/>
</dbReference>
<evidence type="ECO:0000313" key="1">
    <source>
        <dbReference type="EMBL" id="CAG8642795.1"/>
    </source>
</evidence>
<keyword evidence="2" id="KW-1185">Reference proteome</keyword>
<sequence>CWHHNNVLKYIQTFIFNGNNTFNNKCCELYEALALCCKSIKFLSVQGGIGNDSNGDDDVGESLANLIQNQRHLYAVQSCKGQGLHIRVK</sequence>
<proteinExistence type="predicted"/>
<name>A0A9N9H062_9GLOM</name>
<comment type="caution">
    <text evidence="1">The sequence shown here is derived from an EMBL/GenBank/DDBJ whole genome shotgun (WGS) entry which is preliminary data.</text>
</comment>
<dbReference type="AlphaFoldDB" id="A0A9N9H062"/>
<evidence type="ECO:0000313" key="2">
    <source>
        <dbReference type="Proteomes" id="UP000789706"/>
    </source>
</evidence>
<protein>
    <submittedName>
        <fullName evidence="1">11476_t:CDS:1</fullName>
    </submittedName>
</protein>
<dbReference type="Proteomes" id="UP000789706">
    <property type="component" value="Unassembled WGS sequence"/>
</dbReference>
<organism evidence="1 2">
    <name type="scientific">Diversispora eburnea</name>
    <dbReference type="NCBI Taxonomy" id="1213867"/>
    <lineage>
        <taxon>Eukaryota</taxon>
        <taxon>Fungi</taxon>
        <taxon>Fungi incertae sedis</taxon>
        <taxon>Mucoromycota</taxon>
        <taxon>Glomeromycotina</taxon>
        <taxon>Glomeromycetes</taxon>
        <taxon>Diversisporales</taxon>
        <taxon>Diversisporaceae</taxon>
        <taxon>Diversispora</taxon>
    </lineage>
</organism>
<feature type="non-terminal residue" evidence="1">
    <location>
        <position position="89"/>
    </location>
</feature>
<feature type="non-terminal residue" evidence="1">
    <location>
        <position position="1"/>
    </location>
</feature>
<accession>A0A9N9H062</accession>
<reference evidence="1" key="1">
    <citation type="submission" date="2021-06" db="EMBL/GenBank/DDBJ databases">
        <authorList>
            <person name="Kallberg Y."/>
            <person name="Tangrot J."/>
            <person name="Rosling A."/>
        </authorList>
    </citation>
    <scope>NUCLEOTIDE SEQUENCE</scope>
    <source>
        <strain evidence="1">AZ414A</strain>
    </source>
</reference>